<reference evidence="4 5" key="1">
    <citation type="submission" date="2014-08" db="EMBL/GenBank/DDBJ databases">
        <authorList>
            <person name="den Bakker H.C."/>
        </authorList>
    </citation>
    <scope>NUCLEOTIDE SEQUENCE [LARGE SCALE GENOMIC DNA]</scope>
    <source>
        <strain evidence="4 5">DSM 18334</strain>
    </source>
</reference>
<gene>
    <name evidence="4" type="ORF">PWYN_16460</name>
</gene>
<reference evidence="4 5" key="2">
    <citation type="submission" date="2014-10" db="EMBL/GenBank/DDBJ databases">
        <title>Comparative genomics of the Paenibacillus odorifer group.</title>
        <authorList>
            <person name="Tsai Y.-C."/>
            <person name="Martin N."/>
            <person name="Korlach J."/>
            <person name="Wiedmann M."/>
        </authorList>
    </citation>
    <scope>NUCLEOTIDE SEQUENCE [LARGE SCALE GENOMIC DNA]</scope>
    <source>
        <strain evidence="4 5">DSM 18334</strain>
    </source>
</reference>
<dbReference type="EMBL" id="JQCR01000003">
    <property type="protein sequence ID" value="KGE16338.1"/>
    <property type="molecule type" value="Genomic_DNA"/>
</dbReference>
<dbReference type="RefSeq" id="WP_036654065.1">
    <property type="nucleotide sequence ID" value="NZ_JQCR01000003.1"/>
</dbReference>
<dbReference type="eggNOG" id="COG1020">
    <property type="taxonomic scope" value="Bacteria"/>
</dbReference>
<dbReference type="PROSITE" id="PS50075">
    <property type="entry name" value="CARRIER"/>
    <property type="match status" value="1"/>
</dbReference>
<evidence type="ECO:0000313" key="4">
    <source>
        <dbReference type="EMBL" id="KGE16338.1"/>
    </source>
</evidence>
<keyword evidence="5" id="KW-1185">Reference proteome</keyword>
<evidence type="ECO:0000259" key="3">
    <source>
        <dbReference type="PROSITE" id="PS50075"/>
    </source>
</evidence>
<feature type="domain" description="Carrier" evidence="3">
    <location>
        <begin position="1"/>
        <end position="78"/>
    </location>
</feature>
<dbReference type="SUPFAM" id="SSF47336">
    <property type="entry name" value="ACP-like"/>
    <property type="match status" value="1"/>
</dbReference>
<keyword evidence="1" id="KW-0596">Phosphopantetheine</keyword>
<keyword evidence="2" id="KW-0597">Phosphoprotein</keyword>
<dbReference type="Gene3D" id="1.10.1200.10">
    <property type="entry name" value="ACP-like"/>
    <property type="match status" value="1"/>
</dbReference>
<dbReference type="SMART" id="SM00823">
    <property type="entry name" value="PKS_PP"/>
    <property type="match status" value="1"/>
</dbReference>
<proteinExistence type="predicted"/>
<dbReference type="PROSITE" id="PS00012">
    <property type="entry name" value="PHOSPHOPANTETHEINE"/>
    <property type="match status" value="1"/>
</dbReference>
<dbReference type="InterPro" id="IPR009081">
    <property type="entry name" value="PP-bd_ACP"/>
</dbReference>
<dbReference type="InterPro" id="IPR020806">
    <property type="entry name" value="PKS_PP-bd"/>
</dbReference>
<name>A0A098M2Y7_9BACL</name>
<evidence type="ECO:0000256" key="2">
    <source>
        <dbReference type="ARBA" id="ARBA00022553"/>
    </source>
</evidence>
<dbReference type="AlphaFoldDB" id="A0A098M2Y7"/>
<protein>
    <submittedName>
        <fullName evidence="4">Acyl carrier protein</fullName>
    </submittedName>
</protein>
<dbReference type="Pfam" id="PF00550">
    <property type="entry name" value="PP-binding"/>
    <property type="match status" value="1"/>
</dbReference>
<dbReference type="GO" id="GO:0031177">
    <property type="term" value="F:phosphopantetheine binding"/>
    <property type="evidence" value="ECO:0007669"/>
    <property type="project" value="InterPro"/>
</dbReference>
<organism evidence="4 5">
    <name type="scientific">Paenibacillus wynnii</name>
    <dbReference type="NCBI Taxonomy" id="268407"/>
    <lineage>
        <taxon>Bacteria</taxon>
        <taxon>Bacillati</taxon>
        <taxon>Bacillota</taxon>
        <taxon>Bacilli</taxon>
        <taxon>Bacillales</taxon>
        <taxon>Paenibacillaceae</taxon>
        <taxon>Paenibacillus</taxon>
    </lineage>
</organism>
<dbReference type="SMART" id="SM01294">
    <property type="entry name" value="PKS_PP_betabranch"/>
    <property type="match status" value="1"/>
</dbReference>
<dbReference type="OrthoDB" id="5147973at2"/>
<evidence type="ECO:0000256" key="1">
    <source>
        <dbReference type="ARBA" id="ARBA00022450"/>
    </source>
</evidence>
<dbReference type="STRING" id="268407.PWYN_16460"/>
<accession>A0A098M2Y7</accession>
<sequence>MNRDEIVELMKTEIAAILGQEPDDIDENVNFLKIGVSSIQALKIINRARKNLDIDISPVALFEYKTISEFAGYLSECLNEKVL</sequence>
<dbReference type="InterPro" id="IPR006162">
    <property type="entry name" value="Ppantetheine_attach_site"/>
</dbReference>
<dbReference type="InterPro" id="IPR036736">
    <property type="entry name" value="ACP-like_sf"/>
</dbReference>
<comment type="caution">
    <text evidence="4">The sequence shown here is derived from an EMBL/GenBank/DDBJ whole genome shotgun (WGS) entry which is preliminary data.</text>
</comment>
<dbReference type="Proteomes" id="UP000029734">
    <property type="component" value="Unassembled WGS sequence"/>
</dbReference>
<evidence type="ECO:0000313" key="5">
    <source>
        <dbReference type="Proteomes" id="UP000029734"/>
    </source>
</evidence>